<reference evidence="3 5" key="3">
    <citation type="submission" date="2019-07" db="EMBL/GenBank/DDBJ databases">
        <title>Ln-dependent methylotrophs.</title>
        <authorList>
            <person name="Tani A."/>
        </authorList>
    </citation>
    <scope>NUCLEOTIDE SEQUENCE [LARGE SCALE GENOMIC DNA]</scope>
    <source>
        <strain evidence="3 5">SM89A</strain>
    </source>
</reference>
<dbReference type="AlphaFoldDB" id="A0A2U1SQX5"/>
<dbReference type="EMBL" id="VJMF01000043">
    <property type="protein sequence ID" value="TRL33042.1"/>
    <property type="molecule type" value="Genomic_DNA"/>
</dbReference>
<evidence type="ECO:0000313" key="3">
    <source>
        <dbReference type="EMBL" id="TRL33042.1"/>
    </source>
</evidence>
<name>A0A2U1SQX5_METSR</name>
<dbReference type="PANTHER" id="PTHR43760">
    <property type="entry name" value="ENDORIBONUCLEASE-RELATED"/>
    <property type="match status" value="1"/>
</dbReference>
<dbReference type="PANTHER" id="PTHR43760:SF1">
    <property type="entry name" value="ENDORIBONUCLEASE L-PSP_CHORISMATE MUTASE-LIKE DOMAIN-CONTAINING PROTEIN"/>
    <property type="match status" value="1"/>
</dbReference>
<dbReference type="Gene3D" id="3.30.1330.40">
    <property type="entry name" value="RutC-like"/>
    <property type="match status" value="1"/>
</dbReference>
<sequence length="161" mass="16186">MSDTAKTPLEKLEALGLALPTPAAPVANYVPWTRSGNLVFVSGQLPVGPGGAIDPAHKGKLGASVALEAGQAAARICALNLLAQASVAAGGDLAKLRVLRLGGFINSAGDYGQIPQVLNGASDLVAAVLGENGRHARFAVGVAQLPLDAAVEVDGTFEIVE</sequence>
<evidence type="ECO:0000313" key="2">
    <source>
        <dbReference type="EMBL" id="PWB93993.1"/>
    </source>
</evidence>
<keyword evidence="4" id="KW-1185">Reference proteome</keyword>
<proteinExistence type="predicted"/>
<dbReference type="RefSeq" id="WP_108917214.1">
    <property type="nucleotide sequence ID" value="NZ_BGJY01000010.1"/>
</dbReference>
<organism evidence="2 4">
    <name type="scientific">Methylosinus sporium</name>
    <dbReference type="NCBI Taxonomy" id="428"/>
    <lineage>
        <taxon>Bacteria</taxon>
        <taxon>Pseudomonadati</taxon>
        <taxon>Pseudomonadota</taxon>
        <taxon>Alphaproteobacteria</taxon>
        <taxon>Hyphomicrobiales</taxon>
        <taxon>Methylocystaceae</taxon>
        <taxon>Methylosinus</taxon>
    </lineage>
</organism>
<reference evidence="2" key="2">
    <citation type="submission" date="2018-02" db="EMBL/GenBank/DDBJ databases">
        <authorList>
            <person name="Cohen D.B."/>
            <person name="Kent A.D."/>
        </authorList>
    </citation>
    <scope>NUCLEOTIDE SEQUENCE</scope>
    <source>
        <strain evidence="2">DSM 17706</strain>
    </source>
</reference>
<evidence type="ECO:0000313" key="5">
    <source>
        <dbReference type="Proteomes" id="UP000316781"/>
    </source>
</evidence>
<comment type="caution">
    <text evidence="2">The sequence shown here is derived from an EMBL/GenBank/DDBJ whole genome shotgun (WGS) entry which is preliminary data.</text>
</comment>
<reference evidence="2 4" key="1">
    <citation type="journal article" date="2018" name="Appl. Microbiol. Biotechnol.">
        <title>Co-cultivation of the strictly anaerobic methanogen Methanosarcina barkeri with aerobic methanotrophs in an oxygen-limited membrane bioreactor.</title>
        <authorList>
            <person name="In 't Zandt M.H."/>
            <person name="van den Bosch T.J.M."/>
            <person name="Rijkers R."/>
            <person name="van Kessel M.A.H.J."/>
            <person name="Jetten M.S.M."/>
            <person name="Welte C.U."/>
        </authorList>
    </citation>
    <scope>NUCLEOTIDE SEQUENCE [LARGE SCALE GENOMIC DNA]</scope>
    <source>
        <strain evidence="2 4">DSM 17706</strain>
    </source>
</reference>
<dbReference type="EMBL" id="PUIV01000013">
    <property type="protein sequence ID" value="PWB93993.1"/>
    <property type="molecule type" value="Genomic_DNA"/>
</dbReference>
<dbReference type="OrthoDB" id="9806350at2"/>
<feature type="domain" description="Endoribonuclease L-PSP/chorismate mutase-like" evidence="1">
    <location>
        <begin position="11"/>
        <end position="149"/>
    </location>
</feature>
<dbReference type="InterPro" id="IPR035959">
    <property type="entry name" value="RutC-like_sf"/>
</dbReference>
<evidence type="ECO:0000259" key="1">
    <source>
        <dbReference type="Pfam" id="PF14588"/>
    </source>
</evidence>
<accession>A0A2U1SQX5</accession>
<dbReference type="CDD" id="cd02199">
    <property type="entry name" value="YjgF_YER057c_UK114_like_1"/>
    <property type="match status" value="1"/>
</dbReference>
<dbReference type="Proteomes" id="UP000316781">
    <property type="component" value="Unassembled WGS sequence"/>
</dbReference>
<dbReference type="Pfam" id="PF14588">
    <property type="entry name" value="YjgF_endoribonc"/>
    <property type="match status" value="1"/>
</dbReference>
<dbReference type="Proteomes" id="UP000245137">
    <property type="component" value="Unassembled WGS sequence"/>
</dbReference>
<gene>
    <name evidence="2" type="ORF">C5689_10410</name>
    <name evidence="3" type="ORF">FM996_11180</name>
</gene>
<protein>
    <submittedName>
        <fullName evidence="3">RidA family protein</fullName>
    </submittedName>
</protein>
<dbReference type="InterPro" id="IPR013813">
    <property type="entry name" value="Endoribo_LPSP/chorism_mut-like"/>
</dbReference>
<dbReference type="SUPFAM" id="SSF55298">
    <property type="entry name" value="YjgF-like"/>
    <property type="match status" value="1"/>
</dbReference>
<evidence type="ECO:0000313" key="4">
    <source>
        <dbReference type="Proteomes" id="UP000245137"/>
    </source>
</evidence>